<dbReference type="CDD" id="cd00780">
    <property type="entry name" value="NTF2"/>
    <property type="match status" value="1"/>
</dbReference>
<dbReference type="InterPro" id="IPR035979">
    <property type="entry name" value="RBD_domain_sf"/>
</dbReference>
<evidence type="ECO:0000256" key="1">
    <source>
        <dbReference type="ARBA" id="ARBA00022884"/>
    </source>
</evidence>
<dbReference type="InterPro" id="IPR018222">
    <property type="entry name" value="Nuclear_transport_factor_2_euk"/>
</dbReference>
<dbReference type="GO" id="GO:0003723">
    <property type="term" value="F:RNA binding"/>
    <property type="evidence" value="ECO:0007669"/>
    <property type="project" value="UniProtKB-KW"/>
</dbReference>
<organism evidence="4 5">
    <name type="scientific">Penstemon smallii</name>
    <dbReference type="NCBI Taxonomy" id="265156"/>
    <lineage>
        <taxon>Eukaryota</taxon>
        <taxon>Viridiplantae</taxon>
        <taxon>Streptophyta</taxon>
        <taxon>Embryophyta</taxon>
        <taxon>Tracheophyta</taxon>
        <taxon>Spermatophyta</taxon>
        <taxon>Magnoliopsida</taxon>
        <taxon>eudicotyledons</taxon>
        <taxon>Gunneridae</taxon>
        <taxon>Pentapetalae</taxon>
        <taxon>asterids</taxon>
        <taxon>lamiids</taxon>
        <taxon>Lamiales</taxon>
        <taxon>Plantaginaceae</taxon>
        <taxon>Cheloneae</taxon>
        <taxon>Penstemon</taxon>
    </lineage>
</organism>
<keyword evidence="1" id="KW-0694">RNA-binding</keyword>
<dbReference type="CDD" id="cd00590">
    <property type="entry name" value="RRM_SF"/>
    <property type="match status" value="1"/>
</dbReference>
<dbReference type="InterPro" id="IPR039539">
    <property type="entry name" value="Ras_GTPase_bind_prot"/>
</dbReference>
<accession>A0ABD3T145</accession>
<dbReference type="Pfam" id="PF02136">
    <property type="entry name" value="NTF2"/>
    <property type="match status" value="1"/>
</dbReference>
<evidence type="ECO:0000313" key="4">
    <source>
        <dbReference type="EMBL" id="KAL3830614.1"/>
    </source>
</evidence>
<dbReference type="PANTHER" id="PTHR10693">
    <property type="entry name" value="RAS GTPASE-ACTIVATING PROTEIN-BINDING PROTEIN"/>
    <property type="match status" value="1"/>
</dbReference>
<feature type="domain" description="NTF2" evidence="3">
    <location>
        <begin position="11"/>
        <end position="128"/>
    </location>
</feature>
<dbReference type="PANTHER" id="PTHR10693:SF20">
    <property type="entry name" value="AT27578P"/>
    <property type="match status" value="1"/>
</dbReference>
<dbReference type="SUPFAM" id="SSF54427">
    <property type="entry name" value="NTF2-like"/>
    <property type="match status" value="1"/>
</dbReference>
<name>A0ABD3T145_9LAMI</name>
<comment type="caution">
    <text evidence="4">The sequence shown here is derived from an EMBL/GenBank/DDBJ whole genome shotgun (WGS) entry which is preliminary data.</text>
</comment>
<evidence type="ECO:0000259" key="3">
    <source>
        <dbReference type="PROSITE" id="PS50177"/>
    </source>
</evidence>
<dbReference type="Gene3D" id="3.10.450.50">
    <property type="match status" value="1"/>
</dbReference>
<dbReference type="PROSITE" id="PS50177">
    <property type="entry name" value="NTF2_DOMAIN"/>
    <property type="match status" value="1"/>
</dbReference>
<dbReference type="InterPro" id="IPR032710">
    <property type="entry name" value="NTF2-like_dom_sf"/>
</dbReference>
<reference evidence="4 5" key="1">
    <citation type="submission" date="2024-12" db="EMBL/GenBank/DDBJ databases">
        <title>The unique morphological basis and parallel evolutionary history of personate flowers in Penstemon.</title>
        <authorList>
            <person name="Depatie T.H."/>
            <person name="Wessinger C.A."/>
        </authorList>
    </citation>
    <scope>NUCLEOTIDE SEQUENCE [LARGE SCALE GENOMIC DNA]</scope>
    <source>
        <strain evidence="4">WTNN_2</strain>
        <tissue evidence="4">Leaf</tissue>
    </source>
</reference>
<dbReference type="AlphaFoldDB" id="A0ABD3T145"/>
<evidence type="ECO:0000313" key="5">
    <source>
        <dbReference type="Proteomes" id="UP001634393"/>
    </source>
</evidence>
<dbReference type="EMBL" id="JBJXBP010000005">
    <property type="protein sequence ID" value="KAL3830614.1"/>
    <property type="molecule type" value="Genomic_DNA"/>
</dbReference>
<protein>
    <recommendedName>
        <fullName evidence="3">NTF2 domain-containing protein</fullName>
    </recommendedName>
</protein>
<keyword evidence="5" id="KW-1185">Reference proteome</keyword>
<gene>
    <name evidence="4" type="ORF">ACJIZ3_019416</name>
</gene>
<dbReference type="InterPro" id="IPR002075">
    <property type="entry name" value="NTF2_dom"/>
</dbReference>
<dbReference type="Proteomes" id="UP001634393">
    <property type="component" value="Unassembled WGS sequence"/>
</dbReference>
<dbReference type="GO" id="GO:0005737">
    <property type="term" value="C:cytoplasm"/>
    <property type="evidence" value="ECO:0007669"/>
    <property type="project" value="UniProtKB-ARBA"/>
</dbReference>
<feature type="region of interest" description="Disordered" evidence="2">
    <location>
        <begin position="275"/>
        <end position="313"/>
    </location>
</feature>
<sequence>MTVQMLYPDKVADAFVKQYYWILNKCPQELYRFYHDLSLLGWPGPDGAVTPVTTLCGIKDKIMSCDYKDRDVKIENVVTQVSLEGGVIVAVTGLLARKKDKMKQNFSQTFFLAKQENGFFVLNDVLRIFDICGSKLTNSDHVDKKVQKKVALAKESRVTSPKAIHQAVICGSKLTNSDHVDKKVQKKVALAKESRVTSPKAIHQAVICGSKLTNSDHVDKKVQKKVAPAKESRVTSPKVIDQAVICGSKLINSDHVDKKVQKKVALAKESRVTSPKAIDQAVAPSPTKASTPSSVVQKPSAPPNNVAPKLPNNTATNTTSACAEVGAAIYIRGLPYNVTKQEVAEYRFLYGFVEFESTDAARKAVEARYVEFGEKKAYIQYKRISSSRGYGGVTNDGRSQSGSQCSYEEDILIGPRNIRVGIKGLGTWRWKKGNLNM</sequence>
<dbReference type="SUPFAM" id="SSF54928">
    <property type="entry name" value="RNA-binding domain, RBD"/>
    <property type="match status" value="1"/>
</dbReference>
<evidence type="ECO:0000256" key="2">
    <source>
        <dbReference type="SAM" id="MobiDB-lite"/>
    </source>
</evidence>
<proteinExistence type="predicted"/>
<feature type="compositionally biased region" description="Low complexity" evidence="2">
    <location>
        <begin position="281"/>
        <end position="296"/>
    </location>
</feature>